<gene>
    <name evidence="3" type="ORF">BCV69DRAFT_301433</name>
</gene>
<reference evidence="3 4" key="1">
    <citation type="journal article" date="2018" name="Mol. Biol. Evol.">
        <title>Broad Genomic Sampling Reveals a Smut Pathogenic Ancestry of the Fungal Clade Ustilaginomycotina.</title>
        <authorList>
            <person name="Kijpornyongpan T."/>
            <person name="Mondo S.J."/>
            <person name="Barry K."/>
            <person name="Sandor L."/>
            <person name="Lee J."/>
            <person name="Lipzen A."/>
            <person name="Pangilinan J."/>
            <person name="LaButti K."/>
            <person name="Hainaut M."/>
            <person name="Henrissat B."/>
            <person name="Grigoriev I.V."/>
            <person name="Spatafora J.W."/>
            <person name="Aime M.C."/>
        </authorList>
    </citation>
    <scope>NUCLEOTIDE SEQUENCE [LARGE SCALE GENOMIC DNA]</scope>
    <source>
        <strain evidence="3 4">MCA 4718</strain>
    </source>
</reference>
<dbReference type="EMBL" id="KZ819337">
    <property type="protein sequence ID" value="PWN18298.1"/>
    <property type="molecule type" value="Genomic_DNA"/>
</dbReference>
<protein>
    <submittedName>
        <fullName evidence="3">Uncharacterized protein</fullName>
    </submittedName>
</protein>
<feature type="compositionally biased region" description="Polar residues" evidence="1">
    <location>
        <begin position="248"/>
        <end position="258"/>
    </location>
</feature>
<name>A0A316U0B9_9BASI</name>
<feature type="compositionally biased region" description="Low complexity" evidence="1">
    <location>
        <begin position="11"/>
        <end position="135"/>
    </location>
</feature>
<evidence type="ECO:0000313" key="4">
    <source>
        <dbReference type="Proteomes" id="UP000245942"/>
    </source>
</evidence>
<keyword evidence="2" id="KW-0472">Membrane</keyword>
<dbReference type="STRING" id="1684307.A0A316U0B9"/>
<keyword evidence="2" id="KW-1133">Transmembrane helix</keyword>
<feature type="compositionally biased region" description="Basic and acidic residues" evidence="1">
    <location>
        <begin position="597"/>
        <end position="612"/>
    </location>
</feature>
<sequence length="642" mass="66332">MAPPPLPPASRQPGAPTPATSASSARIPASNTSSNSKSRPSSMIIPSQQRQQTPTSSPRPRSSSILSTADSAASTSPSNPSSPRAPRTSSSALPSSSSYRSFLGPSKSNDRLAPSSPSQQRSSSMAGSSSNAAGLIGHDPHLTPTPSSRKQSLSSSSSMTSIASAASGGSSSSANRGPRLGASDYRYSLGPAPVRFPKEAGGSRRGSGIADVGPALLSASPTTSSASAVKRQRTPSPRASRSRATSSNSHLNEPTSADQAAAEYPDEDDQEITPRPTRPHSRLALTSTTGATGGSKSDANTPGSSSLLDVDKRFSTRTSSSATLRGNYAAGSGGHDQGAILGSSVASSSSAHLQRPGMPPRPSSKVLTTFPFPHPTTPRGTTDEEGRTLPNLLGFSWVSKLFGGSGTGGQDKEGGETAAAAATRVHEQQEGERRGLLTSQQEAQLTQTSGPSPRTSRAAVNYGAVPSPSPRPRSDYQQRGAQYAATASVASQQPRRNPSLSSLTTSEPDPSDPYGYRRLAGPDLLPTYHAEHVNPRRRKRELQRRWEKRRKVWMVVGAVLLFCGLLFVGAKALDTMRSGGESGEGGDGSGGGGPPQEGERGHDSDSGGEKDGSGMSSLIAKLSTPQGGESTDERSRVSMGIV</sequence>
<evidence type="ECO:0000313" key="3">
    <source>
        <dbReference type="EMBL" id="PWN18298.1"/>
    </source>
</evidence>
<organism evidence="3 4">
    <name type="scientific">Pseudomicrostroma glucosiphilum</name>
    <dbReference type="NCBI Taxonomy" id="1684307"/>
    <lineage>
        <taxon>Eukaryota</taxon>
        <taxon>Fungi</taxon>
        <taxon>Dikarya</taxon>
        <taxon>Basidiomycota</taxon>
        <taxon>Ustilaginomycotina</taxon>
        <taxon>Exobasidiomycetes</taxon>
        <taxon>Microstromatales</taxon>
        <taxon>Microstromatales incertae sedis</taxon>
        <taxon>Pseudomicrostroma</taxon>
    </lineage>
</organism>
<dbReference type="RefSeq" id="XP_025345458.1">
    <property type="nucleotide sequence ID" value="XM_025494561.1"/>
</dbReference>
<feature type="compositionally biased region" description="Gly residues" evidence="1">
    <location>
        <begin position="580"/>
        <end position="595"/>
    </location>
</feature>
<dbReference type="AlphaFoldDB" id="A0A316U0B9"/>
<feature type="compositionally biased region" description="Polar residues" evidence="1">
    <location>
        <begin position="488"/>
        <end position="508"/>
    </location>
</feature>
<feature type="compositionally biased region" description="Polar residues" evidence="1">
    <location>
        <begin position="437"/>
        <end position="455"/>
    </location>
</feature>
<evidence type="ECO:0000256" key="2">
    <source>
        <dbReference type="SAM" id="Phobius"/>
    </source>
</evidence>
<feature type="compositionally biased region" description="Basic and acidic residues" evidence="1">
    <location>
        <begin position="424"/>
        <end position="435"/>
    </location>
</feature>
<feature type="compositionally biased region" description="Low complexity" evidence="1">
    <location>
        <begin position="147"/>
        <end position="174"/>
    </location>
</feature>
<keyword evidence="2" id="KW-0812">Transmembrane</keyword>
<feature type="compositionally biased region" description="Polar residues" evidence="1">
    <location>
        <begin position="297"/>
        <end position="307"/>
    </location>
</feature>
<dbReference type="OrthoDB" id="3366980at2759"/>
<feature type="transmembrane region" description="Helical" evidence="2">
    <location>
        <begin position="552"/>
        <end position="570"/>
    </location>
</feature>
<feature type="compositionally biased region" description="Pro residues" evidence="1">
    <location>
        <begin position="1"/>
        <end position="10"/>
    </location>
</feature>
<accession>A0A316U0B9</accession>
<keyword evidence="4" id="KW-1185">Reference proteome</keyword>
<feature type="region of interest" description="Disordered" evidence="1">
    <location>
        <begin position="578"/>
        <end position="642"/>
    </location>
</feature>
<proteinExistence type="predicted"/>
<evidence type="ECO:0000256" key="1">
    <source>
        <dbReference type="SAM" id="MobiDB-lite"/>
    </source>
</evidence>
<dbReference type="Proteomes" id="UP000245942">
    <property type="component" value="Unassembled WGS sequence"/>
</dbReference>
<feature type="region of interest" description="Disordered" evidence="1">
    <location>
        <begin position="403"/>
        <end position="521"/>
    </location>
</feature>
<dbReference type="GeneID" id="37016295"/>
<feature type="region of interest" description="Disordered" evidence="1">
    <location>
        <begin position="1"/>
        <end position="389"/>
    </location>
</feature>
<feature type="compositionally biased region" description="Low complexity" evidence="1">
    <location>
        <begin position="214"/>
        <end position="247"/>
    </location>
</feature>